<dbReference type="RefSeq" id="WP_133903501.1">
    <property type="nucleotide sequence ID" value="NZ_SOCP01000005.1"/>
</dbReference>
<dbReference type="PANTHER" id="PTHR43861">
    <property type="entry name" value="TRANS-ACONITATE 2-METHYLTRANSFERASE-RELATED"/>
    <property type="match status" value="1"/>
</dbReference>
<dbReference type="InterPro" id="IPR029063">
    <property type="entry name" value="SAM-dependent_MTases_sf"/>
</dbReference>
<dbReference type="AlphaFoldDB" id="A0A4R7VRL0"/>
<dbReference type="Proteomes" id="UP000294927">
    <property type="component" value="Unassembled WGS sequence"/>
</dbReference>
<organism evidence="3 4">
    <name type="scientific">Actinophytocola oryzae</name>
    <dbReference type="NCBI Taxonomy" id="502181"/>
    <lineage>
        <taxon>Bacteria</taxon>
        <taxon>Bacillati</taxon>
        <taxon>Actinomycetota</taxon>
        <taxon>Actinomycetes</taxon>
        <taxon>Pseudonocardiales</taxon>
        <taxon>Pseudonocardiaceae</taxon>
    </lineage>
</organism>
<dbReference type="GO" id="GO:0008168">
    <property type="term" value="F:methyltransferase activity"/>
    <property type="evidence" value="ECO:0007669"/>
    <property type="project" value="UniProtKB-KW"/>
</dbReference>
<evidence type="ECO:0000259" key="2">
    <source>
        <dbReference type="Pfam" id="PF13649"/>
    </source>
</evidence>
<reference evidence="3 4" key="1">
    <citation type="submission" date="2019-03" db="EMBL/GenBank/DDBJ databases">
        <title>Genomic Encyclopedia of Archaeal and Bacterial Type Strains, Phase II (KMG-II): from individual species to whole genera.</title>
        <authorList>
            <person name="Goeker M."/>
        </authorList>
    </citation>
    <scope>NUCLEOTIDE SEQUENCE [LARGE SCALE GENOMIC DNA]</scope>
    <source>
        <strain evidence="3 4">DSM 45499</strain>
    </source>
</reference>
<accession>A0A4R7VRL0</accession>
<name>A0A4R7VRL0_9PSEU</name>
<dbReference type="InterPro" id="IPR041698">
    <property type="entry name" value="Methyltransf_25"/>
</dbReference>
<dbReference type="OrthoDB" id="9795634at2"/>
<gene>
    <name evidence="3" type="ORF">CLV71_105226</name>
</gene>
<dbReference type="GO" id="GO:0032259">
    <property type="term" value="P:methylation"/>
    <property type="evidence" value="ECO:0007669"/>
    <property type="project" value="UniProtKB-KW"/>
</dbReference>
<protein>
    <submittedName>
        <fullName evidence="3">Methyltransferase family protein</fullName>
    </submittedName>
</protein>
<keyword evidence="4" id="KW-1185">Reference proteome</keyword>
<dbReference type="SUPFAM" id="SSF53335">
    <property type="entry name" value="S-adenosyl-L-methionine-dependent methyltransferases"/>
    <property type="match status" value="1"/>
</dbReference>
<sequence>MSVSAGQYTAVDDTEDASWFIRFSDSVNSFPETRAVRKSLIEQLGPLDGKHILDVGSGPGDDTRELAALAGPHGRVVGVDLSEAMLAEARRRGGPVEFMSGDIHSLSFPDATFDRVRVKLVRQHSPDVDAADDELVRVLRPGGRLAVFDFDFGTLAIDHPDQETTRALMPHWVDHHKQGWCGRQMRRRFLSRGMKDVTLTPHTTQMSYEFFRRAAEGAVAEAVAAGALDSPGEWWAPLVEAEANGQFFASLTGYVLGATR</sequence>
<dbReference type="EMBL" id="SOCP01000005">
    <property type="protein sequence ID" value="TDV52095.1"/>
    <property type="molecule type" value="Genomic_DNA"/>
</dbReference>
<evidence type="ECO:0000256" key="1">
    <source>
        <dbReference type="ARBA" id="ARBA00022679"/>
    </source>
</evidence>
<evidence type="ECO:0000313" key="4">
    <source>
        <dbReference type="Proteomes" id="UP000294927"/>
    </source>
</evidence>
<dbReference type="CDD" id="cd02440">
    <property type="entry name" value="AdoMet_MTases"/>
    <property type="match status" value="1"/>
</dbReference>
<evidence type="ECO:0000313" key="3">
    <source>
        <dbReference type="EMBL" id="TDV52095.1"/>
    </source>
</evidence>
<dbReference type="Pfam" id="PF13649">
    <property type="entry name" value="Methyltransf_25"/>
    <property type="match status" value="1"/>
</dbReference>
<feature type="domain" description="Methyltransferase" evidence="2">
    <location>
        <begin position="52"/>
        <end position="143"/>
    </location>
</feature>
<keyword evidence="3" id="KW-0489">Methyltransferase</keyword>
<keyword evidence="1 3" id="KW-0808">Transferase</keyword>
<comment type="caution">
    <text evidence="3">The sequence shown here is derived from an EMBL/GenBank/DDBJ whole genome shotgun (WGS) entry which is preliminary data.</text>
</comment>
<proteinExistence type="predicted"/>
<dbReference type="Gene3D" id="3.40.50.150">
    <property type="entry name" value="Vaccinia Virus protein VP39"/>
    <property type="match status" value="1"/>
</dbReference>